<dbReference type="EMBL" id="GBRH01210039">
    <property type="protein sequence ID" value="JAD87856.1"/>
    <property type="molecule type" value="Transcribed_RNA"/>
</dbReference>
<reference evidence="1" key="2">
    <citation type="journal article" date="2015" name="Data Brief">
        <title>Shoot transcriptome of the giant reed, Arundo donax.</title>
        <authorList>
            <person name="Barrero R.A."/>
            <person name="Guerrero F.D."/>
            <person name="Moolhuijzen P."/>
            <person name="Goolsby J.A."/>
            <person name="Tidwell J."/>
            <person name="Bellgard S.E."/>
            <person name="Bellgard M.I."/>
        </authorList>
    </citation>
    <scope>NUCLEOTIDE SEQUENCE</scope>
    <source>
        <tissue evidence="1">Shoot tissue taken approximately 20 cm above the soil surface</tissue>
    </source>
</reference>
<name>A0A0A9DJ65_ARUDO</name>
<evidence type="ECO:0000313" key="1">
    <source>
        <dbReference type="EMBL" id="JAD87856.1"/>
    </source>
</evidence>
<protein>
    <submittedName>
        <fullName evidence="1">Uncharacterized protein</fullName>
    </submittedName>
</protein>
<reference evidence="1" key="1">
    <citation type="submission" date="2014-09" db="EMBL/GenBank/DDBJ databases">
        <authorList>
            <person name="Magalhaes I.L.F."/>
            <person name="Oliveira U."/>
            <person name="Santos F.R."/>
            <person name="Vidigal T.H.D.A."/>
            <person name="Brescovit A.D."/>
            <person name="Santos A.J."/>
        </authorList>
    </citation>
    <scope>NUCLEOTIDE SEQUENCE</scope>
    <source>
        <tissue evidence="1">Shoot tissue taken approximately 20 cm above the soil surface</tissue>
    </source>
</reference>
<organism evidence="1">
    <name type="scientific">Arundo donax</name>
    <name type="common">Giant reed</name>
    <name type="synonym">Donax arundinaceus</name>
    <dbReference type="NCBI Taxonomy" id="35708"/>
    <lineage>
        <taxon>Eukaryota</taxon>
        <taxon>Viridiplantae</taxon>
        <taxon>Streptophyta</taxon>
        <taxon>Embryophyta</taxon>
        <taxon>Tracheophyta</taxon>
        <taxon>Spermatophyta</taxon>
        <taxon>Magnoliopsida</taxon>
        <taxon>Liliopsida</taxon>
        <taxon>Poales</taxon>
        <taxon>Poaceae</taxon>
        <taxon>PACMAD clade</taxon>
        <taxon>Arundinoideae</taxon>
        <taxon>Arundineae</taxon>
        <taxon>Arundo</taxon>
    </lineage>
</organism>
<accession>A0A0A9DJ65</accession>
<sequence>MSGASLCCRIEYKVSVVLQYYVLLLDIENI</sequence>
<dbReference type="AlphaFoldDB" id="A0A0A9DJ65"/>
<proteinExistence type="predicted"/>